<evidence type="ECO:0000313" key="2">
    <source>
        <dbReference type="EMBL" id="AMK11599.1"/>
    </source>
</evidence>
<dbReference type="KEGG" id="dej:AWY79_10970"/>
<feature type="domain" description="PilZ" evidence="1">
    <location>
        <begin position="94"/>
        <end position="199"/>
    </location>
</feature>
<gene>
    <name evidence="2" type="ORF">AWY79_10970</name>
    <name evidence="3" type="ORF">EDC59_103310</name>
</gene>
<reference evidence="2 4" key="1">
    <citation type="journal article" date="2016" name="Front. Microbiol.">
        <title>Genome Sequence of the Piezophilic, Mesophilic Sulfate-Reducing Bacterium Desulfovibrio indicus J2T.</title>
        <authorList>
            <person name="Cao J."/>
            <person name="Maignien L."/>
            <person name="Shao Z."/>
            <person name="Alain K."/>
            <person name="Jebbar M."/>
        </authorList>
    </citation>
    <scope>NUCLEOTIDE SEQUENCE [LARGE SCALE GENOMIC DNA]</scope>
    <source>
        <strain evidence="2 4">J2</strain>
    </source>
</reference>
<name>A0A126QP68_9BACT</name>
<dbReference type="Proteomes" id="UP000295506">
    <property type="component" value="Unassembled WGS sequence"/>
</dbReference>
<protein>
    <submittedName>
        <fullName evidence="3">Flagellar protein YcgR</fullName>
    </submittedName>
</protein>
<dbReference type="RefSeq" id="WP_066803616.1">
    <property type="nucleotide sequence ID" value="NZ_CP014206.1"/>
</dbReference>
<accession>A0A126QP68</accession>
<dbReference type="Pfam" id="PF07238">
    <property type="entry name" value="PilZ"/>
    <property type="match status" value="1"/>
</dbReference>
<evidence type="ECO:0000313" key="3">
    <source>
        <dbReference type="EMBL" id="TDT90006.1"/>
    </source>
</evidence>
<reference evidence="3 5" key="2">
    <citation type="submission" date="2019-03" db="EMBL/GenBank/DDBJ databases">
        <title>Genomic Encyclopedia of Type Strains, Phase IV (KMG-IV): sequencing the most valuable type-strain genomes for metagenomic binning, comparative biology and taxonomic classification.</title>
        <authorList>
            <person name="Goeker M."/>
        </authorList>
    </citation>
    <scope>NUCLEOTIDE SEQUENCE [LARGE SCALE GENOMIC DNA]</scope>
    <source>
        <strain evidence="3 5">DSM 101483</strain>
    </source>
</reference>
<keyword evidence="4" id="KW-1185">Reference proteome</keyword>
<dbReference type="GO" id="GO:0035438">
    <property type="term" value="F:cyclic-di-GMP binding"/>
    <property type="evidence" value="ECO:0007669"/>
    <property type="project" value="InterPro"/>
</dbReference>
<evidence type="ECO:0000259" key="1">
    <source>
        <dbReference type="Pfam" id="PF07238"/>
    </source>
</evidence>
<keyword evidence="3" id="KW-0969">Cilium</keyword>
<dbReference type="InterPro" id="IPR009875">
    <property type="entry name" value="PilZ_domain"/>
</dbReference>
<evidence type="ECO:0000313" key="5">
    <source>
        <dbReference type="Proteomes" id="UP000295506"/>
    </source>
</evidence>
<dbReference type="EMBL" id="CP014206">
    <property type="protein sequence ID" value="AMK11599.1"/>
    <property type="molecule type" value="Genomic_DNA"/>
</dbReference>
<keyword evidence="3" id="KW-0966">Cell projection</keyword>
<dbReference type="AlphaFoldDB" id="A0A126QP68"/>
<dbReference type="Proteomes" id="UP000055611">
    <property type="component" value="Chromosome"/>
</dbReference>
<evidence type="ECO:0000313" key="4">
    <source>
        <dbReference type="Proteomes" id="UP000055611"/>
    </source>
</evidence>
<organism evidence="3 5">
    <name type="scientific">Pseudodesulfovibrio indicus</name>
    <dbReference type="NCBI Taxonomy" id="1716143"/>
    <lineage>
        <taxon>Bacteria</taxon>
        <taxon>Pseudomonadati</taxon>
        <taxon>Thermodesulfobacteriota</taxon>
        <taxon>Desulfovibrionia</taxon>
        <taxon>Desulfovibrionales</taxon>
        <taxon>Desulfovibrionaceae</taxon>
    </lineage>
</organism>
<dbReference type="OrthoDB" id="5455618at2"/>
<keyword evidence="3" id="KW-0282">Flagellum</keyword>
<sequence length="209" mass="23480">MDINVGDRIILEVSTFGDRFLGLVADLKPDGRLLVFADMPRPVLERLRIDTFALVRYALDGRLLGFNTRVLNLADSHGRLLELAAPSASFDAEERSEPRCTCSFPAFLIHGDTALRGVVEDMSASCTRIRYLDQGPEEFPEEQGKQVRLTFHPFDMNSTGYSVGCRVLKSFMKEGVRYVVLKFNNDEPDARERISGFIEAQVCCSIPRV</sequence>
<proteinExistence type="predicted"/>
<dbReference type="EMBL" id="SOBK01000003">
    <property type="protein sequence ID" value="TDT90006.1"/>
    <property type="molecule type" value="Genomic_DNA"/>
</dbReference>